<name>A0ABT7XQ33_9NEIS</name>
<dbReference type="EMBL" id="JAUEDK010000022">
    <property type="protein sequence ID" value="MDN0075803.1"/>
    <property type="molecule type" value="Genomic_DNA"/>
</dbReference>
<dbReference type="Proteomes" id="UP001168540">
    <property type="component" value="Unassembled WGS sequence"/>
</dbReference>
<keyword evidence="1" id="KW-0732">Signal</keyword>
<keyword evidence="3" id="KW-1185">Reference proteome</keyword>
<proteinExistence type="predicted"/>
<dbReference type="RefSeq" id="WP_289830445.1">
    <property type="nucleotide sequence ID" value="NZ_JAUEDK010000022.1"/>
</dbReference>
<evidence type="ECO:0008006" key="4">
    <source>
        <dbReference type="Google" id="ProtNLM"/>
    </source>
</evidence>
<feature type="chain" id="PRO_5045765245" description="Lipoprotein" evidence="1">
    <location>
        <begin position="23"/>
        <end position="170"/>
    </location>
</feature>
<comment type="caution">
    <text evidence="2">The sequence shown here is derived from an EMBL/GenBank/DDBJ whole genome shotgun (WGS) entry which is preliminary data.</text>
</comment>
<sequence>MLKKSLIGALIAAALLPLTACAYPPPAWQAPAPAPRWQGGPPPNWHPEQHPYYLHAMSDLRMARAYLNRPDYDPVAHDEHMAVNEIDAALGLMRQAAFDDGKNANYQFPIDANLRPTDRFHQALNLLAKSRQDAGHEEDDPYLRDLQHRILQHIGNAQRATNMAINDALR</sequence>
<gene>
    <name evidence="2" type="ORF">QU481_12995</name>
</gene>
<accession>A0ABT7XQ33</accession>
<organism evidence="2 3">
    <name type="scientific">Crenobacter oryzisoli</name>
    <dbReference type="NCBI Taxonomy" id="3056844"/>
    <lineage>
        <taxon>Bacteria</taxon>
        <taxon>Pseudomonadati</taxon>
        <taxon>Pseudomonadota</taxon>
        <taxon>Betaproteobacteria</taxon>
        <taxon>Neisseriales</taxon>
        <taxon>Neisseriaceae</taxon>
        <taxon>Crenobacter</taxon>
    </lineage>
</organism>
<evidence type="ECO:0000256" key="1">
    <source>
        <dbReference type="SAM" id="SignalP"/>
    </source>
</evidence>
<evidence type="ECO:0000313" key="2">
    <source>
        <dbReference type="EMBL" id="MDN0075803.1"/>
    </source>
</evidence>
<reference evidence="2" key="1">
    <citation type="submission" date="2023-06" db="EMBL/GenBank/DDBJ databases">
        <authorList>
            <person name="Zhang S."/>
        </authorList>
    </citation>
    <scope>NUCLEOTIDE SEQUENCE</scope>
    <source>
        <strain evidence="2">SG2303</strain>
    </source>
</reference>
<protein>
    <recommendedName>
        <fullName evidence="4">Lipoprotein</fullName>
    </recommendedName>
</protein>
<evidence type="ECO:0000313" key="3">
    <source>
        <dbReference type="Proteomes" id="UP001168540"/>
    </source>
</evidence>
<feature type="signal peptide" evidence="1">
    <location>
        <begin position="1"/>
        <end position="22"/>
    </location>
</feature>